<feature type="transmembrane region" description="Helical" evidence="4">
    <location>
        <begin position="391"/>
        <end position="416"/>
    </location>
</feature>
<evidence type="ECO:0000256" key="3">
    <source>
        <dbReference type="ARBA" id="ARBA00022553"/>
    </source>
</evidence>
<dbReference type="InterPro" id="IPR036097">
    <property type="entry name" value="HisK_dim/P_sf"/>
</dbReference>
<evidence type="ECO:0000313" key="7">
    <source>
        <dbReference type="EMBL" id="CUP77598.1"/>
    </source>
</evidence>
<dbReference type="PANTHER" id="PTHR43547">
    <property type="entry name" value="TWO-COMPONENT HISTIDINE KINASE"/>
    <property type="match status" value="1"/>
</dbReference>
<protein>
    <recommendedName>
        <fullName evidence="2">histidine kinase</fullName>
        <ecNumber evidence="2">2.7.13.3</ecNumber>
    </recommendedName>
</protein>
<dbReference type="SMART" id="SM00388">
    <property type="entry name" value="HisKA"/>
    <property type="match status" value="1"/>
</dbReference>
<keyword evidence="3" id="KW-0597">Phosphoprotein</keyword>
<feature type="chain" id="PRO_5033732128" description="histidine kinase" evidence="5">
    <location>
        <begin position="23"/>
        <end position="653"/>
    </location>
</feature>
<dbReference type="Proteomes" id="UP000095576">
    <property type="component" value="Unassembled WGS sequence"/>
</dbReference>
<organism evidence="7 9">
    <name type="scientific">Bacteroides thetaiotaomicron</name>
    <dbReference type="NCBI Taxonomy" id="818"/>
    <lineage>
        <taxon>Bacteria</taxon>
        <taxon>Pseudomonadati</taxon>
        <taxon>Bacteroidota</taxon>
        <taxon>Bacteroidia</taxon>
        <taxon>Bacteroidales</taxon>
        <taxon>Bacteroidaceae</taxon>
        <taxon>Bacteroides</taxon>
    </lineage>
</organism>
<dbReference type="EMBL" id="WCRW01000020">
    <property type="protein sequence ID" value="KAB4451711.1"/>
    <property type="molecule type" value="Genomic_DNA"/>
</dbReference>
<name>A0A174R366_BACT4</name>
<proteinExistence type="predicted"/>
<keyword evidence="4" id="KW-0472">Membrane</keyword>
<gene>
    <name evidence="7" type="primary">pleC_2</name>
    <name evidence="7" type="ORF">ERS852511_03177</name>
    <name evidence="8" type="ORF">GAN75_22500</name>
</gene>
<evidence type="ECO:0000313" key="10">
    <source>
        <dbReference type="Proteomes" id="UP000436825"/>
    </source>
</evidence>
<evidence type="ECO:0000256" key="2">
    <source>
        <dbReference type="ARBA" id="ARBA00012438"/>
    </source>
</evidence>
<dbReference type="SUPFAM" id="SSF47384">
    <property type="entry name" value="Homodimeric domain of signal transducing histidine kinase"/>
    <property type="match status" value="1"/>
</dbReference>
<dbReference type="PROSITE" id="PS50109">
    <property type="entry name" value="HIS_KIN"/>
    <property type="match status" value="1"/>
</dbReference>
<comment type="catalytic activity">
    <reaction evidence="1">
        <text>ATP + protein L-histidine = ADP + protein N-phospho-L-histidine.</text>
        <dbReference type="EC" id="2.7.13.3"/>
    </reaction>
</comment>
<dbReference type="InterPro" id="IPR005467">
    <property type="entry name" value="His_kinase_dom"/>
</dbReference>
<reference evidence="7 9" key="1">
    <citation type="submission" date="2015-09" db="EMBL/GenBank/DDBJ databases">
        <authorList>
            <consortium name="Pathogen Informatics"/>
        </authorList>
    </citation>
    <scope>NUCLEOTIDE SEQUENCE [LARGE SCALE GENOMIC DNA]</scope>
    <source>
        <strain evidence="7 9">2789STDY5834899</strain>
    </source>
</reference>
<dbReference type="Proteomes" id="UP000436825">
    <property type="component" value="Unassembled WGS sequence"/>
</dbReference>
<accession>A0A174R366</accession>
<evidence type="ECO:0000256" key="4">
    <source>
        <dbReference type="SAM" id="Phobius"/>
    </source>
</evidence>
<dbReference type="EC" id="2.7.13.3" evidence="2"/>
<evidence type="ECO:0000256" key="1">
    <source>
        <dbReference type="ARBA" id="ARBA00000085"/>
    </source>
</evidence>
<keyword evidence="5" id="KW-0732">Signal</keyword>
<feature type="signal peptide" evidence="5">
    <location>
        <begin position="1"/>
        <end position="22"/>
    </location>
</feature>
<keyword evidence="4" id="KW-0812">Transmembrane</keyword>
<keyword evidence="7" id="KW-0808">Transferase</keyword>
<dbReference type="InterPro" id="IPR011990">
    <property type="entry name" value="TPR-like_helical_dom_sf"/>
</dbReference>
<keyword evidence="4" id="KW-1133">Transmembrane helix</keyword>
<dbReference type="CDD" id="cd00082">
    <property type="entry name" value="HisKA"/>
    <property type="match status" value="1"/>
</dbReference>
<dbReference type="AlphaFoldDB" id="A0A174R366"/>
<dbReference type="EMBL" id="CZAP01000012">
    <property type="protein sequence ID" value="CUP77598.1"/>
    <property type="molecule type" value="Genomic_DNA"/>
</dbReference>
<dbReference type="FunFam" id="1.10.287.130:FF:000125">
    <property type="entry name" value="Signal transduction histidine kinase"/>
    <property type="match status" value="1"/>
</dbReference>
<evidence type="ECO:0000313" key="9">
    <source>
        <dbReference type="Proteomes" id="UP000095576"/>
    </source>
</evidence>
<reference evidence="8 10" key="2">
    <citation type="journal article" date="2019" name="Nat. Med.">
        <title>A library of human gut bacterial isolates paired with longitudinal multiomics data enables mechanistic microbiome research.</title>
        <authorList>
            <person name="Poyet M."/>
            <person name="Groussin M."/>
            <person name="Gibbons S.M."/>
            <person name="Avila-Pacheco J."/>
            <person name="Jiang X."/>
            <person name="Kearney S.M."/>
            <person name="Perrotta A.R."/>
            <person name="Berdy B."/>
            <person name="Zhao S."/>
            <person name="Lieberman T.D."/>
            <person name="Swanson P.K."/>
            <person name="Smith M."/>
            <person name="Roesemann S."/>
            <person name="Alexander J.E."/>
            <person name="Rich S.A."/>
            <person name="Livny J."/>
            <person name="Vlamakis H."/>
            <person name="Clish C."/>
            <person name="Bullock K."/>
            <person name="Deik A."/>
            <person name="Scott J."/>
            <person name="Pierce K.A."/>
            <person name="Xavier R.J."/>
            <person name="Alm E.J."/>
        </authorList>
    </citation>
    <scope>NUCLEOTIDE SEQUENCE [LARGE SCALE GENOMIC DNA]</scope>
    <source>
        <strain evidence="8 10">BIOML-A160</strain>
    </source>
</reference>
<evidence type="ECO:0000259" key="6">
    <source>
        <dbReference type="PROSITE" id="PS50109"/>
    </source>
</evidence>
<evidence type="ECO:0000256" key="5">
    <source>
        <dbReference type="SAM" id="SignalP"/>
    </source>
</evidence>
<dbReference type="SUPFAM" id="SSF48452">
    <property type="entry name" value="TPR-like"/>
    <property type="match status" value="1"/>
</dbReference>
<dbReference type="InterPro" id="IPR003661">
    <property type="entry name" value="HisK_dim/P_dom"/>
</dbReference>
<dbReference type="PANTHER" id="PTHR43547:SF2">
    <property type="entry name" value="HYBRID SIGNAL TRANSDUCTION HISTIDINE KINASE C"/>
    <property type="match status" value="1"/>
</dbReference>
<feature type="domain" description="Histidine kinase" evidence="6">
    <location>
        <begin position="448"/>
        <end position="649"/>
    </location>
</feature>
<dbReference type="Pfam" id="PF00512">
    <property type="entry name" value="HisKA"/>
    <property type="match status" value="1"/>
</dbReference>
<dbReference type="RefSeq" id="WP_055300320.1">
    <property type="nucleotide sequence ID" value="NZ_CP072224.1"/>
</dbReference>
<dbReference type="Gene3D" id="1.10.287.130">
    <property type="match status" value="1"/>
</dbReference>
<sequence length="653" mass="75114">MKRLLILFIIAALAGGTTRTFAYNTASAKDSLLQVLDTLPVGESRFATLYSLAYLDPMSPSCVYYLGKLLDEATQHGNKYYQCLALYAHVVYYYNHQDEENTASWMDKLAETAIENKQYDLYFEGKRAEITIYIIKHQIEYSITQAEEMFKLAQKLNSAKGMSSAKLCLMTAYLSTARFKEGEEAGFEAYRLLPPTATLESRKSVLQEIALACYGIKNKDFLAYLQEYQKVLDTLSDRKNRPESYSYLLLESLYADYFLNEGKLEEARLHLKKMDEYFSPTTYIPCRGLYYNVYAHYYRIIKEYDKALACSQNAIELLSAVTDDEGLRNKIAHAGILTDAGQADKAIPLFQSLLAKKDSFYRALSISQTNEIYQMRNMDNLLLEKEQYKAMVHYAGLGLIAIALLILTPSVIRIYYVRKKLKKEEEEIRKMSRIAEEANEVKSRFLVNMSYNIRIPLNNVLGFSQLMTTDPESMDAAQWKEYSEIIQTNSAELIQLVNDVLDLSRLEAGRTKWQMQEHEIISLCSDVLSMVRMKYGNKIQTDFHTEIESQPLQVDTARFTQLILSTLVYTDPCEEKRTVSLYLNRDTQKELFVFRIVNSPLADPALQTQKAEIRHSINRLTIEYFKGTYTIQPNAPEGPTLLFTYPFTQTNNL</sequence>
<keyword evidence="7" id="KW-0418">Kinase</keyword>
<dbReference type="Gene3D" id="1.25.40.10">
    <property type="entry name" value="Tetratricopeptide repeat domain"/>
    <property type="match status" value="1"/>
</dbReference>
<evidence type="ECO:0000313" key="8">
    <source>
        <dbReference type="EMBL" id="KAB4451711.1"/>
    </source>
</evidence>
<dbReference type="GO" id="GO:0000155">
    <property type="term" value="F:phosphorelay sensor kinase activity"/>
    <property type="evidence" value="ECO:0007669"/>
    <property type="project" value="InterPro"/>
</dbReference>